<feature type="transmembrane region" description="Helical" evidence="2">
    <location>
        <begin position="43"/>
        <end position="62"/>
    </location>
</feature>
<dbReference type="Proteomes" id="UP000248333">
    <property type="component" value="Unassembled WGS sequence"/>
</dbReference>
<keyword evidence="2" id="KW-1133">Transmembrane helix</keyword>
<keyword evidence="2" id="KW-0472">Membrane</keyword>
<evidence type="ECO:0000313" key="4">
    <source>
        <dbReference type="EMBL" id="PYC74085.1"/>
    </source>
</evidence>
<name>A0A318P6U9_9ACTN</name>
<feature type="compositionally biased region" description="Pro residues" evidence="1">
    <location>
        <begin position="20"/>
        <end position="35"/>
    </location>
</feature>
<feature type="domain" description="DUF4082" evidence="3">
    <location>
        <begin position="82"/>
        <end position="216"/>
    </location>
</feature>
<protein>
    <recommendedName>
        <fullName evidence="3">DUF4082 domain-containing protein</fullName>
    </recommendedName>
</protein>
<comment type="caution">
    <text evidence="4">The sequence shown here is derived from an EMBL/GenBank/DDBJ whole genome shotgun (WGS) entry which is preliminary data.</text>
</comment>
<evidence type="ECO:0000256" key="2">
    <source>
        <dbReference type="SAM" id="Phobius"/>
    </source>
</evidence>
<feature type="region of interest" description="Disordered" evidence="1">
    <location>
        <begin position="1"/>
        <end position="41"/>
    </location>
</feature>
<reference evidence="4 5" key="1">
    <citation type="submission" date="2018-03" db="EMBL/GenBank/DDBJ databases">
        <title>Bioinformatic expansion and discovery of thiopeptide antibiotics.</title>
        <authorList>
            <person name="Schwalen C.J."/>
            <person name="Hudson G.A."/>
            <person name="Mitchell D.A."/>
        </authorList>
    </citation>
    <scope>NUCLEOTIDE SEQUENCE [LARGE SCALE GENOMIC DNA]</scope>
    <source>
        <strain evidence="4 5">NRRL 8041</strain>
    </source>
</reference>
<dbReference type="InterPro" id="IPR025141">
    <property type="entry name" value="DUF4082"/>
</dbReference>
<evidence type="ECO:0000256" key="1">
    <source>
        <dbReference type="SAM" id="MobiDB-lite"/>
    </source>
</evidence>
<keyword evidence="5" id="KW-1185">Reference proteome</keyword>
<evidence type="ECO:0000313" key="5">
    <source>
        <dbReference type="Proteomes" id="UP000248333"/>
    </source>
</evidence>
<sequence>MAAIRDPTRKVPSLVESQHPPVPPALRPPAPPSPGRRPRRGRLPFTIAAALAVLASATVIAADAATSGPGTFSFFAGTDVSGVPTDPDTQPVELGLRFTSSSSGTLAAVRFLKGNGSGGSHPVSVWSARGQKLATATSTTESSSGWQEVTLPTPVPVEAGQVYVVSYHTTRYRATQNYFNQTVTSGPLSTSGVAGVYAYGASGFPTSTYKASNYWVDVVFALAAGGTSTPTASASPSTSPTRTPSTSPSPTRSPTPGPTPTAVDPLALPRVAWEGGPAYYGAYPFAQGAGWTNPAFFPIGVWQESVIEARDTALDKSAGINTYVAPTDNSNLRLIESAGMSVIGGNSRQVGPSTVAWSVSDEVDMWGGPGSSAWTGNYPGQGAVCQPANSRCGYTIQETMLKRLPADGRMRYANYGKGVMFWETDAEAGRFVNSYTNVVSNDIYWYTDPGVCDSPSEGPGIGVRPENCRRAANYGRTMDRMRHLDGADGKRQPIFAFVEVGHPFTENDTPTITGDQIAGAVLNSLIHEARGIQYFNHNFGGSCLSQHVLRDRCGAAVRPVVTELNRRVSSLAPVLNTQSYEWRFNPNLDTMLKAYGNSYYVFAMPGRTAGTGSQTLTLPPGMKGARAEVLFENRTVPISGGALQDAFARESAYHIYKITP</sequence>
<dbReference type="AlphaFoldDB" id="A0A318P6U9"/>
<feature type="compositionally biased region" description="Low complexity" evidence="1">
    <location>
        <begin position="229"/>
        <end position="250"/>
    </location>
</feature>
<gene>
    <name evidence="4" type="ORF">C7C45_05965</name>
</gene>
<dbReference type="EMBL" id="PYBV01000007">
    <property type="protein sequence ID" value="PYC74085.1"/>
    <property type="molecule type" value="Genomic_DNA"/>
</dbReference>
<feature type="region of interest" description="Disordered" evidence="1">
    <location>
        <begin position="229"/>
        <end position="265"/>
    </location>
</feature>
<accession>A0A318P6U9</accession>
<organism evidence="4 5">
    <name type="scientific">Micromonospora arborensis</name>
    <dbReference type="NCBI Taxonomy" id="2116518"/>
    <lineage>
        <taxon>Bacteria</taxon>
        <taxon>Bacillati</taxon>
        <taxon>Actinomycetota</taxon>
        <taxon>Actinomycetes</taxon>
        <taxon>Micromonosporales</taxon>
        <taxon>Micromonosporaceae</taxon>
        <taxon>Micromonospora</taxon>
    </lineage>
</organism>
<proteinExistence type="predicted"/>
<evidence type="ECO:0000259" key="3">
    <source>
        <dbReference type="Pfam" id="PF13313"/>
    </source>
</evidence>
<dbReference type="Pfam" id="PF13313">
    <property type="entry name" value="DUF4082"/>
    <property type="match status" value="1"/>
</dbReference>
<keyword evidence="2" id="KW-0812">Transmembrane</keyword>